<evidence type="ECO:0008006" key="3">
    <source>
        <dbReference type="Google" id="ProtNLM"/>
    </source>
</evidence>
<dbReference type="EMBL" id="JACGXA010000001">
    <property type="protein sequence ID" value="MBA8804631.1"/>
    <property type="molecule type" value="Genomic_DNA"/>
</dbReference>
<organism evidence="1 2">
    <name type="scientific">Nocardioides ginsengisegetis</name>
    <dbReference type="NCBI Taxonomy" id="661491"/>
    <lineage>
        <taxon>Bacteria</taxon>
        <taxon>Bacillati</taxon>
        <taxon>Actinomycetota</taxon>
        <taxon>Actinomycetes</taxon>
        <taxon>Propionibacteriales</taxon>
        <taxon>Nocardioidaceae</taxon>
        <taxon>Nocardioides</taxon>
    </lineage>
</organism>
<proteinExistence type="predicted"/>
<keyword evidence="2" id="KW-1185">Reference proteome</keyword>
<evidence type="ECO:0000313" key="1">
    <source>
        <dbReference type="EMBL" id="MBA8804631.1"/>
    </source>
</evidence>
<comment type="caution">
    <text evidence="1">The sequence shown here is derived from an EMBL/GenBank/DDBJ whole genome shotgun (WGS) entry which is preliminary data.</text>
</comment>
<dbReference type="RefSeq" id="WP_182540289.1">
    <property type="nucleotide sequence ID" value="NZ_JACGXA010000001.1"/>
</dbReference>
<evidence type="ECO:0000313" key="2">
    <source>
        <dbReference type="Proteomes" id="UP000580910"/>
    </source>
</evidence>
<dbReference type="SUPFAM" id="SSF53448">
    <property type="entry name" value="Nucleotide-diphospho-sugar transferases"/>
    <property type="match status" value="1"/>
</dbReference>
<gene>
    <name evidence="1" type="ORF">FB382_002922</name>
</gene>
<dbReference type="Proteomes" id="UP000580910">
    <property type="component" value="Unassembled WGS sequence"/>
</dbReference>
<dbReference type="Gene3D" id="3.90.550.10">
    <property type="entry name" value="Spore Coat Polysaccharide Biosynthesis Protein SpsA, Chain A"/>
    <property type="match status" value="1"/>
</dbReference>
<protein>
    <recommendedName>
        <fullName evidence="3">Glycosyl transferase family 8</fullName>
    </recommendedName>
</protein>
<name>A0A7W3J1P6_9ACTN</name>
<sequence length="353" mass="38031">MIAVMYEDRADSLVGLKLTVLSVRHHSPDLPVLVWVPDAPEAFLAWSRTVPLLEVRTDRTGITGSGWGVKPAVLLAALDGGAERATWIDSDVVLNGDLGELLAGAGPDELVATEEYHWGHQQGTSLRTSGLGLPVGRVFAATVNTGLVSVTPAHRTLLEAWAAQMASEAYAAAQLLPAHERPLHFWGDQDTLTGLLGSQGFRDVRVRQLRRGVDIAQCYGPSGLTVRERVRLGGSLPVLVHAMGSKPWSIPDRTSGGALGRARLWWERVHAEAGPYLEVARAHEQALGEPAPWLHPRTRSARVLTALTRSRPALRELPLAVADSTQRGLRRRLRIGQLGTRATGAAGGDPVSR</sequence>
<dbReference type="AlphaFoldDB" id="A0A7W3J1P6"/>
<dbReference type="InterPro" id="IPR029044">
    <property type="entry name" value="Nucleotide-diphossugar_trans"/>
</dbReference>
<accession>A0A7W3J1P6</accession>
<reference evidence="1 2" key="1">
    <citation type="submission" date="2020-07" db="EMBL/GenBank/DDBJ databases">
        <title>Sequencing the genomes of 1000 actinobacteria strains.</title>
        <authorList>
            <person name="Klenk H.-P."/>
        </authorList>
    </citation>
    <scope>NUCLEOTIDE SEQUENCE [LARGE SCALE GENOMIC DNA]</scope>
    <source>
        <strain evidence="1 2">DSM 21349</strain>
    </source>
</reference>